<keyword evidence="3" id="KW-1185">Reference proteome</keyword>
<dbReference type="InterPro" id="IPR036280">
    <property type="entry name" value="Multihaem_cyt_sf"/>
</dbReference>
<dbReference type="Gene3D" id="1.10.1130.10">
    <property type="entry name" value="Flavocytochrome C3, Chain A"/>
    <property type="match status" value="1"/>
</dbReference>
<proteinExistence type="predicted"/>
<dbReference type="AlphaFoldDB" id="A6GAH7"/>
<dbReference type="STRING" id="391625.PPSIR1_30821"/>
<dbReference type="Pfam" id="PF13435">
    <property type="entry name" value="Cytochrome_C554"/>
    <property type="match status" value="1"/>
</dbReference>
<evidence type="ECO:0000313" key="2">
    <source>
        <dbReference type="EMBL" id="EDM77165.1"/>
    </source>
</evidence>
<dbReference type="eggNOG" id="COG4885">
    <property type="taxonomic scope" value="Bacteria"/>
</dbReference>
<sequence>MTRLERSALVLGALGALGALGFGTLACNAPPDAEPGYDLEALQDPATCEECHPTHYREWLGSMHAYAAEDPVFRAMNAKGQRDTKGELGDFCVKCHAPMAVELGLTEDGLNLDEVPQKLQGVTCYFCHQVEAVEGTHNNPLRLAMDGVMRGSISDALAPEVHGVEASPLFNRDRVASSDLCGSCHDIVTPGGAHIERTYHEWLESFYGDPDPDDLSKPALWGLSCNDCHMDKSVGPIADYPGVPGDRSVHSHMFVGTDVALTDFPDAELGPQLRAEQLEAIEDQRKTSLCATLCVREQTPGEGDGLISVWLHNEAAGHAWPSGSTPDRRAWLELVGSVGEELVFSTGVVGEGSAIAELDDPNLWLLRDRIFDAEGAETHDFWAAYSYESELLPAPAVFGSTGDAATWRSRQFSAEALPERVEMRVQLRPVGLEILAELVDSGDLDPAIADAMATYTVEPSVLTWTPELGEVNEDPEVAEAYGTCVSSSPGCVTPELQGL</sequence>
<dbReference type="SUPFAM" id="SSF48695">
    <property type="entry name" value="Multiheme cytochromes"/>
    <property type="match status" value="1"/>
</dbReference>
<evidence type="ECO:0000259" key="1">
    <source>
        <dbReference type="Pfam" id="PF13435"/>
    </source>
</evidence>
<organism evidence="2 3">
    <name type="scientific">Plesiocystis pacifica SIR-1</name>
    <dbReference type="NCBI Taxonomy" id="391625"/>
    <lineage>
        <taxon>Bacteria</taxon>
        <taxon>Pseudomonadati</taxon>
        <taxon>Myxococcota</taxon>
        <taxon>Polyangia</taxon>
        <taxon>Nannocystales</taxon>
        <taxon>Nannocystaceae</taxon>
        <taxon>Plesiocystis</taxon>
    </lineage>
</organism>
<evidence type="ECO:0000313" key="3">
    <source>
        <dbReference type="Proteomes" id="UP000005801"/>
    </source>
</evidence>
<comment type="caution">
    <text evidence="2">The sequence shown here is derived from an EMBL/GenBank/DDBJ whole genome shotgun (WGS) entry which is preliminary data.</text>
</comment>
<accession>A6GAH7</accession>
<name>A6GAH7_9BACT</name>
<reference evidence="2 3" key="1">
    <citation type="submission" date="2007-06" db="EMBL/GenBank/DDBJ databases">
        <authorList>
            <person name="Shimkets L."/>
            <person name="Ferriera S."/>
            <person name="Johnson J."/>
            <person name="Kravitz S."/>
            <person name="Beeson K."/>
            <person name="Sutton G."/>
            <person name="Rogers Y.-H."/>
            <person name="Friedman R."/>
            <person name="Frazier M."/>
            <person name="Venter J.C."/>
        </authorList>
    </citation>
    <scope>NUCLEOTIDE SEQUENCE [LARGE SCALE GENOMIC DNA]</scope>
    <source>
        <strain evidence="2 3">SIR-1</strain>
    </source>
</reference>
<dbReference type="EMBL" id="ABCS01000051">
    <property type="protein sequence ID" value="EDM77165.1"/>
    <property type="molecule type" value="Genomic_DNA"/>
</dbReference>
<dbReference type="Proteomes" id="UP000005801">
    <property type="component" value="Unassembled WGS sequence"/>
</dbReference>
<dbReference type="RefSeq" id="WP_006973719.1">
    <property type="nucleotide sequence ID" value="NZ_ABCS01000051.1"/>
</dbReference>
<dbReference type="InterPro" id="IPR023155">
    <property type="entry name" value="Cyt_c-552/4"/>
</dbReference>
<protein>
    <recommendedName>
        <fullName evidence="1">Cytochrome c-552/4 domain-containing protein</fullName>
    </recommendedName>
</protein>
<dbReference type="PROSITE" id="PS51257">
    <property type="entry name" value="PROKAR_LIPOPROTEIN"/>
    <property type="match status" value="1"/>
</dbReference>
<gene>
    <name evidence="2" type="ORF">PPSIR1_30821</name>
</gene>
<feature type="domain" description="Cytochrome c-552/4" evidence="1">
    <location>
        <begin position="47"/>
        <end position="128"/>
    </location>
</feature>